<feature type="region of interest" description="Disordered" evidence="1">
    <location>
        <begin position="48"/>
        <end position="70"/>
    </location>
</feature>
<keyword evidence="3" id="KW-1185">Reference proteome</keyword>
<proteinExistence type="predicted"/>
<dbReference type="EMBL" id="BLLF01000634">
    <property type="protein sequence ID" value="GFH13630.1"/>
    <property type="molecule type" value="Genomic_DNA"/>
</dbReference>
<organism evidence="2 3">
    <name type="scientific">Haematococcus lacustris</name>
    <name type="common">Green alga</name>
    <name type="synonym">Haematococcus pluvialis</name>
    <dbReference type="NCBI Taxonomy" id="44745"/>
    <lineage>
        <taxon>Eukaryota</taxon>
        <taxon>Viridiplantae</taxon>
        <taxon>Chlorophyta</taxon>
        <taxon>core chlorophytes</taxon>
        <taxon>Chlorophyceae</taxon>
        <taxon>CS clade</taxon>
        <taxon>Chlamydomonadales</taxon>
        <taxon>Haematococcaceae</taxon>
        <taxon>Haematococcus</taxon>
    </lineage>
</organism>
<protein>
    <submittedName>
        <fullName evidence="2">Uncharacterized protein</fullName>
    </submittedName>
</protein>
<comment type="caution">
    <text evidence="2">The sequence shown here is derived from an EMBL/GenBank/DDBJ whole genome shotgun (WGS) entry which is preliminary data.</text>
</comment>
<evidence type="ECO:0000256" key="1">
    <source>
        <dbReference type="SAM" id="MobiDB-lite"/>
    </source>
</evidence>
<name>A0A699YV45_HAELA</name>
<dbReference type="AlphaFoldDB" id="A0A699YV45"/>
<sequence>MMLQSPRLGALHAGQASRWVLAGHFICAPAHYARLFSYDICGVWAAAQRPPTAPRASSKCAAGSGPPRRR</sequence>
<gene>
    <name evidence="2" type="ORF">HaLaN_09557</name>
</gene>
<evidence type="ECO:0000313" key="3">
    <source>
        <dbReference type="Proteomes" id="UP000485058"/>
    </source>
</evidence>
<accession>A0A699YV45</accession>
<reference evidence="2 3" key="1">
    <citation type="submission" date="2020-02" db="EMBL/GenBank/DDBJ databases">
        <title>Draft genome sequence of Haematococcus lacustris strain NIES-144.</title>
        <authorList>
            <person name="Morimoto D."/>
            <person name="Nakagawa S."/>
            <person name="Yoshida T."/>
            <person name="Sawayama S."/>
        </authorList>
    </citation>
    <scope>NUCLEOTIDE SEQUENCE [LARGE SCALE GENOMIC DNA]</scope>
    <source>
        <strain evidence="2 3">NIES-144</strain>
    </source>
</reference>
<dbReference type="Proteomes" id="UP000485058">
    <property type="component" value="Unassembled WGS sequence"/>
</dbReference>
<evidence type="ECO:0000313" key="2">
    <source>
        <dbReference type="EMBL" id="GFH13630.1"/>
    </source>
</evidence>